<name>R0CYL5_CAUVI</name>
<gene>
    <name evidence="1" type="ORF">OR37_02499</name>
</gene>
<comment type="caution">
    <text evidence="1">The sequence shown here is derived from an EMBL/GenBank/DDBJ whole genome shotgun (WGS) entry which is preliminary data.</text>
</comment>
<accession>R0CYL5</accession>
<dbReference type="EMBL" id="APMP01000015">
    <property type="protein sequence ID" value="ENZ81561.1"/>
    <property type="molecule type" value="Genomic_DNA"/>
</dbReference>
<sequence length="138" mass="14812">MTTANDHWPATLQRVVATLDFELANKDPAKPEIRGKTRGDTGQLPALVSLAVKAALELDKRVGSSDSEAPVDRKAILARMDLVRALSAATRDSAQGMFVPGYATAYRMELARILWTGIADAPRRRLEELAGVNATPGG</sequence>
<dbReference type="AlphaFoldDB" id="R0CYL5"/>
<evidence type="ECO:0000313" key="2">
    <source>
        <dbReference type="Proteomes" id="UP000013063"/>
    </source>
</evidence>
<dbReference type="RefSeq" id="WP_004620240.1">
    <property type="nucleotide sequence ID" value="NZ_APMP01000015.1"/>
</dbReference>
<dbReference type="OrthoDB" id="7187403at2"/>
<dbReference type="PATRIC" id="fig|1292034.3.peg.2482"/>
<protein>
    <submittedName>
        <fullName evidence="1">Uncharacterized protein</fullName>
    </submittedName>
</protein>
<reference evidence="1 2" key="1">
    <citation type="journal article" date="2013" name="Genome Announc.">
        <title>Draft Genome Sequence for Caulobacter sp. Strain OR37, a Bacterium Tolerant to Heavy Metals.</title>
        <authorList>
            <person name="Utturkar S.M."/>
            <person name="Bollmann A."/>
            <person name="Brzoska R.M."/>
            <person name="Klingeman D.M."/>
            <person name="Epstein S.E."/>
            <person name="Palumbo A.V."/>
            <person name="Brown S.D."/>
        </authorList>
    </citation>
    <scope>NUCLEOTIDE SEQUENCE [LARGE SCALE GENOMIC DNA]</scope>
    <source>
        <strain evidence="1 2">OR37</strain>
    </source>
</reference>
<proteinExistence type="predicted"/>
<organism evidence="1 2">
    <name type="scientific">Caulobacter vibrioides OR37</name>
    <dbReference type="NCBI Taxonomy" id="1292034"/>
    <lineage>
        <taxon>Bacteria</taxon>
        <taxon>Pseudomonadati</taxon>
        <taxon>Pseudomonadota</taxon>
        <taxon>Alphaproteobacteria</taxon>
        <taxon>Caulobacterales</taxon>
        <taxon>Caulobacteraceae</taxon>
        <taxon>Caulobacter</taxon>
    </lineage>
</organism>
<evidence type="ECO:0000313" key="1">
    <source>
        <dbReference type="EMBL" id="ENZ81561.1"/>
    </source>
</evidence>
<dbReference type="Proteomes" id="UP000013063">
    <property type="component" value="Unassembled WGS sequence"/>
</dbReference>
<keyword evidence="2" id="KW-1185">Reference proteome</keyword>